<reference evidence="2" key="1">
    <citation type="submission" date="2014-09" db="EMBL/GenBank/DDBJ databases">
        <title>Genome sequence of the luminous mushroom Mycena chlorophos for searching fungal bioluminescence genes.</title>
        <authorList>
            <person name="Tanaka Y."/>
            <person name="Kasuga D."/>
            <person name="Oba Y."/>
            <person name="Hase S."/>
            <person name="Sato K."/>
            <person name="Oba Y."/>
            <person name="Sakakibara Y."/>
        </authorList>
    </citation>
    <scope>NUCLEOTIDE SEQUENCE</scope>
</reference>
<proteinExistence type="predicted"/>
<evidence type="ECO:0000313" key="3">
    <source>
        <dbReference type="Proteomes" id="UP000815677"/>
    </source>
</evidence>
<feature type="compositionally biased region" description="Basic and acidic residues" evidence="1">
    <location>
        <begin position="461"/>
        <end position="473"/>
    </location>
</feature>
<feature type="region of interest" description="Disordered" evidence="1">
    <location>
        <begin position="164"/>
        <end position="215"/>
    </location>
</feature>
<feature type="compositionally biased region" description="Polar residues" evidence="1">
    <location>
        <begin position="277"/>
        <end position="288"/>
    </location>
</feature>
<dbReference type="EMBL" id="DF838195">
    <property type="protein sequence ID" value="GAT42687.1"/>
    <property type="molecule type" value="Genomic_DNA"/>
</dbReference>
<gene>
    <name evidence="2" type="ORF">MCHLO_00393</name>
</gene>
<accession>A0ABQ0KVJ0</accession>
<keyword evidence="3" id="KW-1185">Reference proteome</keyword>
<feature type="region of interest" description="Disordered" evidence="1">
    <location>
        <begin position="53"/>
        <end position="77"/>
    </location>
</feature>
<evidence type="ECO:0000313" key="2">
    <source>
        <dbReference type="EMBL" id="GAT42687.1"/>
    </source>
</evidence>
<evidence type="ECO:0000256" key="1">
    <source>
        <dbReference type="SAM" id="MobiDB-lite"/>
    </source>
</evidence>
<feature type="compositionally biased region" description="Polar residues" evidence="1">
    <location>
        <begin position="126"/>
        <end position="142"/>
    </location>
</feature>
<organism evidence="2 3">
    <name type="scientific">Mycena chlorophos</name>
    <name type="common">Agaric fungus</name>
    <name type="synonym">Agaricus chlorophos</name>
    <dbReference type="NCBI Taxonomy" id="658473"/>
    <lineage>
        <taxon>Eukaryota</taxon>
        <taxon>Fungi</taxon>
        <taxon>Dikarya</taxon>
        <taxon>Basidiomycota</taxon>
        <taxon>Agaricomycotina</taxon>
        <taxon>Agaricomycetes</taxon>
        <taxon>Agaricomycetidae</taxon>
        <taxon>Agaricales</taxon>
        <taxon>Marasmiineae</taxon>
        <taxon>Mycenaceae</taxon>
        <taxon>Mycena</taxon>
    </lineage>
</organism>
<name>A0ABQ0KVJ0_MYCCL</name>
<feature type="compositionally biased region" description="Basic residues" evidence="1">
    <location>
        <begin position="235"/>
        <end position="248"/>
    </location>
</feature>
<sequence length="494" mass="55035">MAESLDPARFGFMTPTSGLGVDARLAAFNANTLPTTASAASCRSEYSDLTRTGGLNRTAPIEKVRRRDKHPSTSSSGRLAKMTACCFNPDFRLSISSQLHRQCSLSSLISCSAGKPAPASDASRRSLLSPTDSNSPSCTGSSAFCRRPPGHCGLGVELDIRRHPLADPATNPEPHRGSVPHRRGDAVSNSFPQPRTLRSRPTFSPHSPHSPVDAEHHDYRLPVDAAVADPIPFKIHARNSLRRPHPRRPQPGTTPSLPSPSPSAPSPRLSRPEPNNRRGNVSTTTTDFAQKPHTSRPPRRPYPTSEPRLPLPRATTLKSTPFQCKLPRKWPSLKIRAQRERRPRTRRDGSGLTGFEAGAAKRRRWLGNQNVRCVERRDECRAESGKEIEQWCRATRRRAERGRCRCGWRGFDEGWQIKSWETKNEVRLRVRGRTGSHSRVWNEANKLTHWVSAKSGNSKPEITDLRNKNEHHGARNRTTSTHESVATPVDLNRP</sequence>
<feature type="region of interest" description="Disordered" evidence="1">
    <location>
        <begin position="114"/>
        <end position="142"/>
    </location>
</feature>
<dbReference type="Proteomes" id="UP000815677">
    <property type="component" value="Unassembled WGS sequence"/>
</dbReference>
<protein>
    <submittedName>
        <fullName evidence="2">Uncharacterized protein</fullName>
    </submittedName>
</protein>
<feature type="region of interest" description="Disordered" evidence="1">
    <location>
        <begin position="454"/>
        <end position="494"/>
    </location>
</feature>
<feature type="region of interest" description="Disordered" evidence="1">
    <location>
        <begin position="235"/>
        <end position="322"/>
    </location>
</feature>